<keyword evidence="1" id="KW-0472">Membrane</keyword>
<feature type="transmembrane region" description="Helical" evidence="1">
    <location>
        <begin position="262"/>
        <end position="278"/>
    </location>
</feature>
<protein>
    <recommendedName>
        <fullName evidence="4">EpsG family protein</fullName>
    </recommendedName>
</protein>
<evidence type="ECO:0000313" key="3">
    <source>
        <dbReference type="Proteomes" id="UP000316406"/>
    </source>
</evidence>
<keyword evidence="1" id="KW-0812">Transmembrane</keyword>
<sequence>MIAIWFGVTTVWVLMLVLSWRVPQLRHWSNALLPLISLILINTIVAALGNYDISDKAIYSTEFQILSFAPTGEVFYTYDSEGREPAFLLLGWFIGLFTHDPQVYFFVVALLGSIVLALALLWLLRSVWQMTVVYYITFCFGFFTGYSSYLLRQGLSLLFILLALVSICRQARLWQTLVWLAVASLFHWSAIPAALLLLGIRFLPKASTNFLVGVWVAFSLLFLTGLNATLLAPFASGSEALETYTDPENADLYTGGTNRPDFWILGLCVLVMGYIVLRTIDGLPAWYRQLFHAFVILNTYYLALGFVYYSDRVAAYSWSIVPLIVTVPVLCLKGWRQGLGGVGLMVAFLGWSQYIGAMDKLLST</sequence>
<evidence type="ECO:0000313" key="2">
    <source>
        <dbReference type="EMBL" id="TSI19790.1"/>
    </source>
</evidence>
<dbReference type="Proteomes" id="UP000316406">
    <property type="component" value="Unassembled WGS sequence"/>
</dbReference>
<evidence type="ECO:0008006" key="4">
    <source>
        <dbReference type="Google" id="ProtNLM"/>
    </source>
</evidence>
<dbReference type="EMBL" id="VLTK01000001">
    <property type="protein sequence ID" value="TSI19790.1"/>
    <property type="molecule type" value="Genomic_DNA"/>
</dbReference>
<feature type="transmembrane region" description="Helical" evidence="1">
    <location>
        <begin position="130"/>
        <end position="147"/>
    </location>
</feature>
<dbReference type="InterPro" id="IPR049458">
    <property type="entry name" value="EpsG-like"/>
</dbReference>
<keyword evidence="1" id="KW-1133">Transmembrane helix</keyword>
<feature type="transmembrane region" description="Helical" evidence="1">
    <location>
        <begin position="339"/>
        <end position="357"/>
    </location>
</feature>
<comment type="caution">
    <text evidence="2">The sequence shown here is derived from an EMBL/GenBank/DDBJ whole genome shotgun (WGS) entry which is preliminary data.</text>
</comment>
<reference evidence="2 3" key="1">
    <citation type="submission" date="2019-07" db="EMBL/GenBank/DDBJ databases">
        <title>Draft genome sequence of Brevibacterium aurantiacum XU54 isolated from Xinjiang China.</title>
        <authorList>
            <person name="Xu X."/>
        </authorList>
    </citation>
    <scope>NUCLEOTIDE SEQUENCE [LARGE SCALE GENOMIC DNA]</scope>
    <source>
        <strain evidence="2 3">XU54</strain>
    </source>
</reference>
<dbReference type="AlphaFoldDB" id="A0A556CQT3"/>
<dbReference type="OrthoDB" id="4808508at2"/>
<feature type="transmembrane region" description="Helical" evidence="1">
    <location>
        <begin position="315"/>
        <end position="332"/>
    </location>
</feature>
<accession>A0A556CQT3</accession>
<feature type="transmembrane region" description="Helical" evidence="1">
    <location>
        <begin position="210"/>
        <end position="235"/>
    </location>
</feature>
<gene>
    <name evidence="2" type="ORF">FO013_02270</name>
</gene>
<feature type="transmembrane region" description="Helical" evidence="1">
    <location>
        <begin position="290"/>
        <end position="309"/>
    </location>
</feature>
<keyword evidence="3" id="KW-1185">Reference proteome</keyword>
<organism evidence="2 3">
    <name type="scientific">Brevibacterium aurantiacum</name>
    <dbReference type="NCBI Taxonomy" id="273384"/>
    <lineage>
        <taxon>Bacteria</taxon>
        <taxon>Bacillati</taxon>
        <taxon>Actinomycetota</taxon>
        <taxon>Actinomycetes</taxon>
        <taxon>Micrococcales</taxon>
        <taxon>Brevibacteriaceae</taxon>
        <taxon>Brevibacterium</taxon>
    </lineage>
</organism>
<evidence type="ECO:0000256" key="1">
    <source>
        <dbReference type="SAM" id="Phobius"/>
    </source>
</evidence>
<feature type="transmembrane region" description="Helical" evidence="1">
    <location>
        <begin position="31"/>
        <end position="51"/>
    </location>
</feature>
<proteinExistence type="predicted"/>
<dbReference type="Pfam" id="PF14897">
    <property type="entry name" value="EpsG"/>
    <property type="match status" value="1"/>
</dbReference>
<feature type="transmembrane region" description="Helical" evidence="1">
    <location>
        <begin position="178"/>
        <end position="198"/>
    </location>
</feature>
<name>A0A556CQT3_BREAU</name>
<feature type="transmembrane region" description="Helical" evidence="1">
    <location>
        <begin position="103"/>
        <end position="124"/>
    </location>
</feature>
<dbReference type="RefSeq" id="WP_143920929.1">
    <property type="nucleotide sequence ID" value="NZ_VLTK01000001.1"/>
</dbReference>